<keyword evidence="5" id="KW-0597">Phosphoprotein</keyword>
<evidence type="ECO:0000256" key="4">
    <source>
        <dbReference type="ARBA" id="ARBA00024867"/>
    </source>
</evidence>
<keyword evidence="8" id="KW-1185">Reference proteome</keyword>
<keyword evidence="3" id="KW-0238">DNA-binding</keyword>
<sequence>MLKAIIIDDERPSLELLKRAILKNGNIQILGEFLNGKEALEQISALRPDVIFSDIEMMELNGIQLAKKLLQWEDVQVVFVTAYEHYALEAFEVGAVNYILKPVTEENLNRTISRLLKRHNVQKQPEEQQRKNKVETLGGLQVYGPGEEEAIGWPTSKAQELFAYFLCQQGRPVDKWQLCDILWPSATPEKANHSLHSTINRMKKTLREAGMETAIRCVKGKYTMDMQDFWWDGEEMMNYLQHNPTVNLENAYSLEKVLDLYHGELFETEGYLWALEHGERINRAYLQGREKLADYCMSCQQYEQAEDHLEAVLNREPASEETVVKLMKLHYLTGNKEKLIRCYRRLEEYLIQELALEPKAFTKDSYKKFLNKI</sequence>
<organism evidence="7 8">
    <name type="scientific">Aminipila butyrica</name>
    <dbReference type="NCBI Taxonomy" id="433296"/>
    <lineage>
        <taxon>Bacteria</taxon>
        <taxon>Bacillati</taxon>
        <taxon>Bacillota</taxon>
        <taxon>Clostridia</taxon>
        <taxon>Peptostreptococcales</taxon>
        <taxon>Anaerovoracaceae</taxon>
        <taxon>Aminipila</taxon>
    </lineage>
</organism>
<comment type="function">
    <text evidence="4">May play the central regulatory role in sporulation. It may be an element of the effector pathway responsible for the activation of sporulation genes in response to nutritional stress. Spo0A may act in concert with spo0H (a sigma factor) to control the expression of some genes that are critical to the sporulation process.</text>
</comment>
<dbReference type="InterPro" id="IPR011990">
    <property type="entry name" value="TPR-like_helical_dom_sf"/>
</dbReference>
<evidence type="ECO:0000259" key="6">
    <source>
        <dbReference type="PROSITE" id="PS50110"/>
    </source>
</evidence>
<feature type="domain" description="Response regulatory" evidence="6">
    <location>
        <begin position="3"/>
        <end position="116"/>
    </location>
</feature>
<dbReference type="InterPro" id="IPR011006">
    <property type="entry name" value="CheY-like_superfamily"/>
</dbReference>
<dbReference type="GO" id="GO:0006355">
    <property type="term" value="P:regulation of DNA-templated transcription"/>
    <property type="evidence" value="ECO:0007669"/>
    <property type="project" value="InterPro"/>
</dbReference>
<feature type="modified residue" description="4-aspartylphosphate" evidence="5">
    <location>
        <position position="54"/>
    </location>
</feature>
<dbReference type="SMART" id="SM00862">
    <property type="entry name" value="Trans_reg_C"/>
    <property type="match status" value="1"/>
</dbReference>
<comment type="similarity">
    <text evidence="1">Belongs to the AfsR/DnrI/RedD regulatory family.</text>
</comment>
<dbReference type="GO" id="GO:0000160">
    <property type="term" value="P:phosphorelay signal transduction system"/>
    <property type="evidence" value="ECO:0007669"/>
    <property type="project" value="InterPro"/>
</dbReference>
<dbReference type="PANTHER" id="PTHR35807">
    <property type="entry name" value="TRANSCRIPTIONAL REGULATOR REDD-RELATED"/>
    <property type="match status" value="1"/>
</dbReference>
<dbReference type="Pfam" id="PF03704">
    <property type="entry name" value="BTAD"/>
    <property type="match status" value="1"/>
</dbReference>
<dbReference type="InterPro" id="IPR051677">
    <property type="entry name" value="AfsR-DnrI-RedD_regulator"/>
</dbReference>
<dbReference type="KEGG" id="abut:Ami103574_08380"/>
<evidence type="ECO:0000256" key="2">
    <source>
        <dbReference type="ARBA" id="ARBA00018672"/>
    </source>
</evidence>
<dbReference type="InterPro" id="IPR036388">
    <property type="entry name" value="WH-like_DNA-bd_sf"/>
</dbReference>
<name>A0A858BVX8_9FIRM</name>
<reference evidence="7 8" key="1">
    <citation type="submission" date="2020-02" db="EMBL/GenBank/DDBJ databases">
        <authorList>
            <person name="Kim Y.B."/>
            <person name="Roh S.W."/>
        </authorList>
    </citation>
    <scope>NUCLEOTIDE SEQUENCE [LARGE SCALE GENOMIC DNA]</scope>
    <source>
        <strain evidence="7 8">DSM 103574</strain>
    </source>
</reference>
<dbReference type="SMART" id="SM01043">
    <property type="entry name" value="BTAD"/>
    <property type="match status" value="1"/>
</dbReference>
<dbReference type="PANTHER" id="PTHR35807:SF2">
    <property type="entry name" value="TRANSCRIPTIONAL ACTIVATOR DOMAIN"/>
    <property type="match status" value="1"/>
</dbReference>
<evidence type="ECO:0000256" key="3">
    <source>
        <dbReference type="ARBA" id="ARBA00023125"/>
    </source>
</evidence>
<evidence type="ECO:0000313" key="8">
    <source>
        <dbReference type="Proteomes" id="UP000466848"/>
    </source>
</evidence>
<dbReference type="InterPro" id="IPR001867">
    <property type="entry name" value="OmpR/PhoB-type_DNA-bd"/>
</dbReference>
<proteinExistence type="inferred from homology"/>
<dbReference type="RefSeq" id="WP_163066512.1">
    <property type="nucleotide sequence ID" value="NZ_CP048649.1"/>
</dbReference>
<dbReference type="Gene3D" id="3.40.50.2300">
    <property type="match status" value="1"/>
</dbReference>
<dbReference type="InterPro" id="IPR005158">
    <property type="entry name" value="BTAD"/>
</dbReference>
<dbReference type="SUPFAM" id="SSF52172">
    <property type="entry name" value="CheY-like"/>
    <property type="match status" value="1"/>
</dbReference>
<dbReference type="SMART" id="SM00448">
    <property type="entry name" value="REC"/>
    <property type="match status" value="1"/>
</dbReference>
<gene>
    <name evidence="7" type="ORF">Ami103574_08380</name>
</gene>
<dbReference type="EMBL" id="CP048649">
    <property type="protein sequence ID" value="QIB69339.1"/>
    <property type="molecule type" value="Genomic_DNA"/>
</dbReference>
<dbReference type="Gene3D" id="1.10.10.10">
    <property type="entry name" value="Winged helix-like DNA-binding domain superfamily/Winged helix DNA-binding domain"/>
    <property type="match status" value="1"/>
</dbReference>
<dbReference type="AlphaFoldDB" id="A0A858BVX8"/>
<evidence type="ECO:0000313" key="7">
    <source>
        <dbReference type="EMBL" id="QIB69339.1"/>
    </source>
</evidence>
<dbReference type="InterPro" id="IPR001789">
    <property type="entry name" value="Sig_transdc_resp-reg_receiver"/>
</dbReference>
<dbReference type="Pfam" id="PF00072">
    <property type="entry name" value="Response_reg"/>
    <property type="match status" value="1"/>
</dbReference>
<evidence type="ECO:0000256" key="1">
    <source>
        <dbReference type="ARBA" id="ARBA00005820"/>
    </source>
</evidence>
<protein>
    <recommendedName>
        <fullName evidence="2">Stage 0 sporulation protein A homolog</fullName>
    </recommendedName>
</protein>
<accession>A0A858BVX8</accession>
<dbReference type="InterPro" id="IPR016032">
    <property type="entry name" value="Sig_transdc_resp-reg_C-effctor"/>
</dbReference>
<dbReference type="PROSITE" id="PS50110">
    <property type="entry name" value="RESPONSE_REGULATORY"/>
    <property type="match status" value="1"/>
</dbReference>
<evidence type="ECO:0000256" key="5">
    <source>
        <dbReference type="PROSITE-ProRule" id="PRU00169"/>
    </source>
</evidence>
<dbReference type="Proteomes" id="UP000466848">
    <property type="component" value="Chromosome"/>
</dbReference>
<dbReference type="SUPFAM" id="SSF48452">
    <property type="entry name" value="TPR-like"/>
    <property type="match status" value="1"/>
</dbReference>
<dbReference type="GO" id="GO:0003677">
    <property type="term" value="F:DNA binding"/>
    <property type="evidence" value="ECO:0007669"/>
    <property type="project" value="UniProtKB-KW"/>
</dbReference>
<dbReference type="Gene3D" id="1.25.40.10">
    <property type="entry name" value="Tetratricopeptide repeat domain"/>
    <property type="match status" value="1"/>
</dbReference>
<dbReference type="SUPFAM" id="SSF46894">
    <property type="entry name" value="C-terminal effector domain of the bipartite response regulators"/>
    <property type="match status" value="1"/>
</dbReference>